<gene>
    <name evidence="6" type="ORF">BDY17DRAFT_295781</name>
</gene>
<dbReference type="GO" id="GO:0003729">
    <property type="term" value="F:mRNA binding"/>
    <property type="evidence" value="ECO:0007669"/>
    <property type="project" value="TreeGrafter"/>
</dbReference>
<evidence type="ECO:0000256" key="4">
    <source>
        <dbReference type="ARBA" id="ARBA00022664"/>
    </source>
</evidence>
<dbReference type="RefSeq" id="XP_033591072.1">
    <property type="nucleotide sequence ID" value="XM_033733355.1"/>
</dbReference>
<comment type="similarity">
    <text evidence="2">Belongs to the DCP1 family.</text>
</comment>
<keyword evidence="4" id="KW-0507">mRNA processing</keyword>
<name>A0A6A6PYF6_9PEZI</name>
<feature type="compositionally biased region" description="Low complexity" evidence="5">
    <location>
        <begin position="249"/>
        <end position="258"/>
    </location>
</feature>
<dbReference type="Pfam" id="PF06058">
    <property type="entry name" value="DCP1"/>
    <property type="match status" value="1"/>
</dbReference>
<comment type="subcellular location">
    <subcellularLocation>
        <location evidence="1">Cytoplasm</location>
    </subcellularLocation>
</comment>
<dbReference type="GO" id="GO:0000290">
    <property type="term" value="P:deadenylation-dependent decapping of nuclear-transcribed mRNA"/>
    <property type="evidence" value="ECO:0007669"/>
    <property type="project" value="InterPro"/>
</dbReference>
<dbReference type="SUPFAM" id="SSF50729">
    <property type="entry name" value="PH domain-like"/>
    <property type="match status" value="1"/>
</dbReference>
<reference evidence="6" key="1">
    <citation type="journal article" date="2020" name="Stud. Mycol.">
        <title>101 Dothideomycetes genomes: a test case for predicting lifestyles and emergence of pathogens.</title>
        <authorList>
            <person name="Haridas S."/>
            <person name="Albert R."/>
            <person name="Binder M."/>
            <person name="Bloem J."/>
            <person name="Labutti K."/>
            <person name="Salamov A."/>
            <person name="Andreopoulos B."/>
            <person name="Baker S."/>
            <person name="Barry K."/>
            <person name="Bills G."/>
            <person name="Bluhm B."/>
            <person name="Cannon C."/>
            <person name="Castanera R."/>
            <person name="Culley D."/>
            <person name="Daum C."/>
            <person name="Ezra D."/>
            <person name="Gonzalez J."/>
            <person name="Henrissat B."/>
            <person name="Kuo A."/>
            <person name="Liang C."/>
            <person name="Lipzen A."/>
            <person name="Lutzoni F."/>
            <person name="Magnuson J."/>
            <person name="Mondo S."/>
            <person name="Nolan M."/>
            <person name="Ohm R."/>
            <person name="Pangilinan J."/>
            <person name="Park H.-J."/>
            <person name="Ramirez L."/>
            <person name="Alfaro M."/>
            <person name="Sun H."/>
            <person name="Tritt A."/>
            <person name="Yoshinaga Y."/>
            <person name="Zwiers L.-H."/>
            <person name="Turgeon B."/>
            <person name="Goodwin S."/>
            <person name="Spatafora J."/>
            <person name="Crous P."/>
            <person name="Grigoriev I."/>
        </authorList>
    </citation>
    <scope>NUCLEOTIDE SEQUENCE</scope>
    <source>
        <strain evidence="6">CBS 113389</strain>
    </source>
</reference>
<sequence>MPPRKKGSSRNAQLHPQVVHSDYDTDTANATDTVATTNMAPLPARTNTDLNLAVLRRYAPHTERIIAIAPFAVVYVFSPDTQQWEKSGHEGTLFVCQLAAPGTTHPRYNVILLNRKSLDNFVTELVSGENVEITEQYIILQVLADDGTPNIYGLWIFSDDDAPGTKEFVANAIQECAVRAEYAEAGEEEGEDGGSPATAVPSYNLDGAVASSTLHDMPSDQTQPAGQQIDLLSLFAKPAAHQTMPTQNGAAGHHSAAPSGPPFSSTADTDFFRSSHSPAAAAQQQTQRPAQQNALLDLFKSAKNG</sequence>
<dbReference type="GO" id="GO:0000932">
    <property type="term" value="C:P-body"/>
    <property type="evidence" value="ECO:0007669"/>
    <property type="project" value="TreeGrafter"/>
</dbReference>
<evidence type="ECO:0000313" key="6">
    <source>
        <dbReference type="EMBL" id="KAF2484503.1"/>
    </source>
</evidence>
<dbReference type="PANTHER" id="PTHR16290">
    <property type="entry name" value="TRANSCRIPTION FACTOR SMIF DECAPPING ENZYME DCP1"/>
    <property type="match status" value="1"/>
</dbReference>
<dbReference type="InterPro" id="IPR010334">
    <property type="entry name" value="Dcp1"/>
</dbReference>
<evidence type="ECO:0008006" key="8">
    <source>
        <dbReference type="Google" id="ProtNLM"/>
    </source>
</evidence>
<evidence type="ECO:0000313" key="7">
    <source>
        <dbReference type="Proteomes" id="UP000799767"/>
    </source>
</evidence>
<feature type="region of interest" description="Disordered" evidence="5">
    <location>
        <begin position="242"/>
        <end position="293"/>
    </location>
</feature>
<keyword evidence="3" id="KW-0963">Cytoplasm</keyword>
<dbReference type="AlphaFoldDB" id="A0A6A6PYF6"/>
<dbReference type="CDD" id="cd13182">
    <property type="entry name" value="EVH1-like_Dcp1"/>
    <property type="match status" value="1"/>
</dbReference>
<keyword evidence="7" id="KW-1185">Reference proteome</keyword>
<dbReference type="Gene3D" id="2.30.29.30">
    <property type="entry name" value="Pleckstrin-homology domain (PH domain)/Phosphotyrosine-binding domain (PTB)"/>
    <property type="match status" value="1"/>
</dbReference>
<feature type="region of interest" description="Disordered" evidence="5">
    <location>
        <begin position="1"/>
        <end position="20"/>
    </location>
</feature>
<organism evidence="6 7">
    <name type="scientific">Neohortaea acidophila</name>
    <dbReference type="NCBI Taxonomy" id="245834"/>
    <lineage>
        <taxon>Eukaryota</taxon>
        <taxon>Fungi</taxon>
        <taxon>Dikarya</taxon>
        <taxon>Ascomycota</taxon>
        <taxon>Pezizomycotina</taxon>
        <taxon>Dothideomycetes</taxon>
        <taxon>Dothideomycetidae</taxon>
        <taxon>Mycosphaerellales</taxon>
        <taxon>Teratosphaeriaceae</taxon>
        <taxon>Neohortaea</taxon>
    </lineage>
</organism>
<dbReference type="PANTHER" id="PTHR16290:SF0">
    <property type="entry name" value="DECAPPING PROTEIN 1, ISOFORM A"/>
    <property type="match status" value="1"/>
</dbReference>
<evidence type="ECO:0000256" key="1">
    <source>
        <dbReference type="ARBA" id="ARBA00004496"/>
    </source>
</evidence>
<feature type="compositionally biased region" description="Polar residues" evidence="5">
    <location>
        <begin position="263"/>
        <end position="277"/>
    </location>
</feature>
<evidence type="ECO:0000256" key="5">
    <source>
        <dbReference type="SAM" id="MobiDB-lite"/>
    </source>
</evidence>
<protein>
    <recommendedName>
        <fullName evidence="8">PH domain-like protein</fullName>
    </recommendedName>
</protein>
<evidence type="ECO:0000256" key="2">
    <source>
        <dbReference type="ARBA" id="ARBA00008778"/>
    </source>
</evidence>
<dbReference type="Proteomes" id="UP000799767">
    <property type="component" value="Unassembled WGS sequence"/>
</dbReference>
<dbReference type="InterPro" id="IPR011993">
    <property type="entry name" value="PH-like_dom_sf"/>
</dbReference>
<dbReference type="GO" id="GO:0008047">
    <property type="term" value="F:enzyme activator activity"/>
    <property type="evidence" value="ECO:0007669"/>
    <property type="project" value="InterPro"/>
</dbReference>
<dbReference type="GO" id="GO:0006397">
    <property type="term" value="P:mRNA processing"/>
    <property type="evidence" value="ECO:0007669"/>
    <property type="project" value="UniProtKB-KW"/>
</dbReference>
<dbReference type="GeneID" id="54474357"/>
<evidence type="ECO:0000256" key="3">
    <source>
        <dbReference type="ARBA" id="ARBA00022490"/>
    </source>
</evidence>
<accession>A0A6A6PYF6</accession>
<dbReference type="OrthoDB" id="440673at2759"/>
<dbReference type="GO" id="GO:0031087">
    <property type="term" value="P:deadenylation-independent decapping of nuclear-transcribed mRNA"/>
    <property type="evidence" value="ECO:0007669"/>
    <property type="project" value="TreeGrafter"/>
</dbReference>
<feature type="compositionally biased region" description="Low complexity" evidence="5">
    <location>
        <begin position="279"/>
        <end position="293"/>
    </location>
</feature>
<dbReference type="EMBL" id="MU001634">
    <property type="protein sequence ID" value="KAF2484503.1"/>
    <property type="molecule type" value="Genomic_DNA"/>
</dbReference>
<feature type="region of interest" description="Disordered" evidence="5">
    <location>
        <begin position="183"/>
        <end position="202"/>
    </location>
</feature>
<proteinExistence type="inferred from homology"/>